<evidence type="ECO:0008006" key="4">
    <source>
        <dbReference type="Google" id="ProtNLM"/>
    </source>
</evidence>
<keyword evidence="1" id="KW-0812">Transmembrane</keyword>
<dbReference type="AlphaFoldDB" id="A0AAW7T1I6"/>
<proteinExistence type="predicted"/>
<evidence type="ECO:0000313" key="2">
    <source>
        <dbReference type="EMBL" id="MDN7795868.1"/>
    </source>
</evidence>
<evidence type="ECO:0000313" key="3">
    <source>
        <dbReference type="Proteomes" id="UP001171620"/>
    </source>
</evidence>
<protein>
    <recommendedName>
        <fullName evidence="4">Hemolysin XhlA</fullName>
    </recommendedName>
</protein>
<feature type="transmembrane region" description="Helical" evidence="1">
    <location>
        <begin position="53"/>
        <end position="75"/>
    </location>
</feature>
<dbReference type="EMBL" id="JAUJRV010000008">
    <property type="protein sequence ID" value="MDN7795868.1"/>
    <property type="molecule type" value="Genomic_DNA"/>
</dbReference>
<organism evidence="2 3">
    <name type="scientific">Burkholderia vietnamiensis</name>
    <dbReference type="NCBI Taxonomy" id="60552"/>
    <lineage>
        <taxon>Bacteria</taxon>
        <taxon>Pseudomonadati</taxon>
        <taxon>Pseudomonadota</taxon>
        <taxon>Betaproteobacteria</taxon>
        <taxon>Burkholderiales</taxon>
        <taxon>Burkholderiaceae</taxon>
        <taxon>Burkholderia</taxon>
        <taxon>Burkholderia cepacia complex</taxon>
    </lineage>
</organism>
<dbReference type="RefSeq" id="WP_301772771.1">
    <property type="nucleotide sequence ID" value="NZ_JAUJPU010000070.1"/>
</dbReference>
<name>A0AAW7T1I6_BURVI</name>
<accession>A0AAW7T1I6</accession>
<keyword evidence="1" id="KW-0472">Membrane</keyword>
<gene>
    <name evidence="2" type="ORF">QZM33_13080</name>
</gene>
<dbReference type="Proteomes" id="UP001171620">
    <property type="component" value="Unassembled WGS sequence"/>
</dbReference>
<comment type="caution">
    <text evidence="2">The sequence shown here is derived from an EMBL/GenBank/DDBJ whole genome shotgun (WGS) entry which is preliminary data.</text>
</comment>
<evidence type="ECO:0000256" key="1">
    <source>
        <dbReference type="SAM" id="Phobius"/>
    </source>
</evidence>
<reference evidence="2" key="1">
    <citation type="submission" date="2023-07" db="EMBL/GenBank/DDBJ databases">
        <title>A collection of bacterial strains from the Burkholderia cepacia Research Laboratory and Repository.</title>
        <authorList>
            <person name="Lipuma J."/>
            <person name="Spilker T."/>
            <person name="Caverly L."/>
        </authorList>
    </citation>
    <scope>NUCLEOTIDE SEQUENCE</scope>
    <source>
        <strain evidence="2">AU44268</strain>
    </source>
</reference>
<keyword evidence="1" id="KW-1133">Transmembrane helix</keyword>
<sequence>MEARIAALEAANLETRDRLVRIETRLDSVATKADLHELGASLNKSIVDQTWKMIGWMTTICTGLVAITAGIVKLLSH</sequence>